<dbReference type="GO" id="GO:0008270">
    <property type="term" value="F:zinc ion binding"/>
    <property type="evidence" value="ECO:0007669"/>
    <property type="project" value="InterPro"/>
</dbReference>
<reference evidence="8 9" key="1">
    <citation type="submission" date="2013-03" db="EMBL/GenBank/DDBJ databases">
        <title>The Genome Sequence of Phialophora europaea CBS 101466.</title>
        <authorList>
            <consortium name="The Broad Institute Genomics Platform"/>
            <person name="Cuomo C."/>
            <person name="de Hoog S."/>
            <person name="Gorbushina A."/>
            <person name="Walker B."/>
            <person name="Young S.K."/>
            <person name="Zeng Q."/>
            <person name="Gargeya S."/>
            <person name="Fitzgerald M."/>
            <person name="Haas B."/>
            <person name="Abouelleil A."/>
            <person name="Allen A.W."/>
            <person name="Alvarado L."/>
            <person name="Arachchi H.M."/>
            <person name="Berlin A.M."/>
            <person name="Chapman S.B."/>
            <person name="Gainer-Dewar J."/>
            <person name="Goldberg J."/>
            <person name="Griggs A."/>
            <person name="Gujja S."/>
            <person name="Hansen M."/>
            <person name="Howarth C."/>
            <person name="Imamovic A."/>
            <person name="Ireland A."/>
            <person name="Larimer J."/>
            <person name="McCowan C."/>
            <person name="Murphy C."/>
            <person name="Pearson M."/>
            <person name="Poon T.W."/>
            <person name="Priest M."/>
            <person name="Roberts A."/>
            <person name="Saif S."/>
            <person name="Shea T."/>
            <person name="Sisk P."/>
            <person name="Sykes S."/>
            <person name="Wortman J."/>
            <person name="Nusbaum C."/>
            <person name="Birren B."/>
        </authorList>
    </citation>
    <scope>NUCLEOTIDE SEQUENCE [LARGE SCALE GENOMIC DNA]</scope>
    <source>
        <strain evidence="8 9">CBS 101466</strain>
    </source>
</reference>
<evidence type="ECO:0000256" key="5">
    <source>
        <dbReference type="ARBA" id="ARBA00023242"/>
    </source>
</evidence>
<dbReference type="AlphaFoldDB" id="W2RW49"/>
<dbReference type="RefSeq" id="XP_008716826.1">
    <property type="nucleotide sequence ID" value="XM_008718604.1"/>
</dbReference>
<sequence>MPGQFTPLRTNWMTPLDSEVVDWEAALRGRLLYEEQTWTLPDLQEPVSDQVSWPPSLEHGTVIQPGEPCVSERYPIASPSQLGPDQRSSSDVGGSAASTSTSGRYYVDGAEARAPFRGMSNLGSSALTYAIGRRESTSLWPSGAEVVSATEPTSPANRPFVSDYAYGKMSDVLRCVARKQSSPSPTLHLPSQSHIRWYLLLYFDKFHPTFPFILQSHCQSHDAPVILLLAVSAIGSRYARSSAAAADRHLLSLALTNAMREKLWSYPDWSSSSLYSPDPVLLGEDVDIGDVAFVQAGLLLVLLELHSECRLRAERTAVDRLYLVNICKIRGLLKRKESVDANLSNEDSLRKWQLDQTRLRTGLMIWLLDTMMDYETAFGCQMLLSDANVDLPCHDEVWNNPTAESIREEGSKTGKSCLIALSRSADTQVTLLHALEILYIRKAFPPHLTSLGLLLLIQGIYRKTREVVAEARTLLSSWTPSPEPQAVALHSDHDETWPPSNPTLVKWRNSACDSLDILHWSENSKIATAGGFEAPNTLHLHLARLTILTPVNHLQSLARAPQHWKVNSTAASQSEISHTRVLQWAVRDQFKARLAVIHAGSIFWHIRRYSTQSMIEAFSVYLATLVIWAYSMTVNIMKSYDKPGEQSQASQTPLEAATHATMPSDTTDASQDEEEELELSFMNLDRPVDDEMVQNYARYGQKMTAFMFGVGDICAPGAPKKILTAGIRLLSVASGQSDGGANSSYDLGKIWGHERGYHQALETLMVSSQPV</sequence>
<feature type="compositionally biased region" description="Polar residues" evidence="6">
    <location>
        <begin position="78"/>
        <end position="87"/>
    </location>
</feature>
<dbReference type="VEuPathDB" id="FungiDB:HMPREF1541_04258"/>
<keyword evidence="9" id="KW-1185">Reference proteome</keyword>
<evidence type="ECO:0000256" key="4">
    <source>
        <dbReference type="ARBA" id="ARBA00023163"/>
    </source>
</evidence>
<evidence type="ECO:0000256" key="3">
    <source>
        <dbReference type="ARBA" id="ARBA00023015"/>
    </source>
</evidence>
<dbReference type="PANTHER" id="PTHR47660:SF7">
    <property type="entry name" value="TRANSCRIPTION FACTOR WITH C2H2 AND ZN(2)-CYS(6) DNA BINDING DOMAIN (EUROFUNG)"/>
    <property type="match status" value="1"/>
</dbReference>
<feature type="region of interest" description="Disordered" evidence="6">
    <location>
        <begin position="46"/>
        <end position="102"/>
    </location>
</feature>
<dbReference type="PANTHER" id="PTHR47660">
    <property type="entry name" value="TRANSCRIPTION FACTOR WITH C2H2 AND ZN(2)-CYS(6) DNA BINDING DOMAIN (EUROFUNG)-RELATED-RELATED"/>
    <property type="match status" value="1"/>
</dbReference>
<dbReference type="InParanoid" id="W2RW49"/>
<dbReference type="STRING" id="1220924.W2RW49"/>
<proteinExistence type="predicted"/>
<dbReference type="EMBL" id="KB822720">
    <property type="protein sequence ID" value="ETN39983.1"/>
    <property type="molecule type" value="Genomic_DNA"/>
</dbReference>
<keyword evidence="3" id="KW-0805">Transcription regulation</keyword>
<evidence type="ECO:0000313" key="9">
    <source>
        <dbReference type="Proteomes" id="UP000030752"/>
    </source>
</evidence>
<evidence type="ECO:0000256" key="6">
    <source>
        <dbReference type="SAM" id="MobiDB-lite"/>
    </source>
</evidence>
<evidence type="ECO:0000256" key="2">
    <source>
        <dbReference type="ARBA" id="ARBA00022833"/>
    </source>
</evidence>
<accession>W2RW49</accession>
<feature type="region of interest" description="Disordered" evidence="6">
    <location>
        <begin position="643"/>
        <end position="674"/>
    </location>
</feature>
<dbReference type="GeneID" id="19971597"/>
<keyword evidence="4" id="KW-0804">Transcription</keyword>
<feature type="compositionally biased region" description="Low complexity" evidence="6">
    <location>
        <begin position="89"/>
        <end position="102"/>
    </location>
</feature>
<organism evidence="8 9">
    <name type="scientific">Cyphellophora europaea (strain CBS 101466)</name>
    <name type="common">Phialophora europaea</name>
    <dbReference type="NCBI Taxonomy" id="1220924"/>
    <lineage>
        <taxon>Eukaryota</taxon>
        <taxon>Fungi</taxon>
        <taxon>Dikarya</taxon>
        <taxon>Ascomycota</taxon>
        <taxon>Pezizomycotina</taxon>
        <taxon>Eurotiomycetes</taxon>
        <taxon>Chaetothyriomycetidae</taxon>
        <taxon>Chaetothyriales</taxon>
        <taxon>Cyphellophoraceae</taxon>
        <taxon>Cyphellophora</taxon>
    </lineage>
</organism>
<protein>
    <recommendedName>
        <fullName evidence="7">Xylanolytic transcriptional activator regulatory domain-containing protein</fullName>
    </recommendedName>
</protein>
<dbReference type="eggNOG" id="KOG1721">
    <property type="taxonomic scope" value="Eukaryota"/>
</dbReference>
<evidence type="ECO:0000256" key="1">
    <source>
        <dbReference type="ARBA" id="ARBA00022723"/>
    </source>
</evidence>
<dbReference type="Proteomes" id="UP000030752">
    <property type="component" value="Unassembled WGS sequence"/>
</dbReference>
<dbReference type="Pfam" id="PF04082">
    <property type="entry name" value="Fungal_trans"/>
    <property type="match status" value="1"/>
</dbReference>
<dbReference type="GO" id="GO:0003677">
    <property type="term" value="F:DNA binding"/>
    <property type="evidence" value="ECO:0007669"/>
    <property type="project" value="InterPro"/>
</dbReference>
<dbReference type="HOGENOM" id="CLU_003864_1_0_1"/>
<feature type="domain" description="Xylanolytic transcriptional activator regulatory" evidence="7">
    <location>
        <begin position="200"/>
        <end position="417"/>
    </location>
</feature>
<gene>
    <name evidence="8" type="ORF">HMPREF1541_04258</name>
</gene>
<dbReference type="OrthoDB" id="654211at2759"/>
<name>W2RW49_CYPE1</name>
<keyword evidence="5" id="KW-0539">Nucleus</keyword>
<evidence type="ECO:0000259" key="7">
    <source>
        <dbReference type="Pfam" id="PF04082"/>
    </source>
</evidence>
<dbReference type="GO" id="GO:0006351">
    <property type="term" value="P:DNA-templated transcription"/>
    <property type="evidence" value="ECO:0007669"/>
    <property type="project" value="InterPro"/>
</dbReference>
<dbReference type="InterPro" id="IPR007219">
    <property type="entry name" value="XnlR_reg_dom"/>
</dbReference>
<keyword evidence="1" id="KW-0479">Metal-binding</keyword>
<evidence type="ECO:0000313" key="8">
    <source>
        <dbReference type="EMBL" id="ETN39983.1"/>
    </source>
</evidence>
<keyword evidence="2" id="KW-0862">Zinc</keyword>